<dbReference type="FunFam" id="3.40.50.2020:FF:000007">
    <property type="entry name" value="Ribose-phosphate pyrophosphokinase"/>
    <property type="match status" value="1"/>
</dbReference>
<dbReference type="SMART" id="SM01400">
    <property type="entry name" value="Pribosyltran_N"/>
    <property type="match status" value="1"/>
</dbReference>
<dbReference type="EMBL" id="DTAD01000008">
    <property type="protein sequence ID" value="HGN89592.1"/>
    <property type="molecule type" value="Genomic_DNA"/>
</dbReference>
<sequence>MHPIEVFGLKVVKGPSSAQLAEKVARYMNVEAVDVFAKVFPDGESYVRLSGDVRGEDVIVVQGTHPPQDINFVKLLLLVDAVTRMGAKSVKTVIPYMAYARQDRVFLEGEPVSIQALLKSLRAVGADEAITVNIHSPWTADQSAVKLTNIDASGLLASYIIQAGVEKPLIVSPGKKGSEMAAAVASVIETDYIAVKTMRSPETGEVEVKVEEIERGRQVVVVDDIISTGTTMAKTIQQLKAYNPSKIIVAAVHGLFIGSAAEKISSAGADLIFTTDTVPNPYGYASVAGLIASHLS</sequence>
<feature type="domain" description="Ribose-phosphate pyrophosphokinase N-terminal" evidence="12">
    <location>
        <begin position="9"/>
        <end position="125"/>
    </location>
</feature>
<dbReference type="GO" id="GO:0016301">
    <property type="term" value="F:kinase activity"/>
    <property type="evidence" value="ECO:0007669"/>
    <property type="project" value="UniProtKB-KW"/>
</dbReference>
<comment type="similarity">
    <text evidence="10">Belongs to the ribose-phosphate pyrophosphokinase family.</text>
</comment>
<evidence type="ECO:0000256" key="6">
    <source>
        <dbReference type="ARBA" id="ARBA00022777"/>
    </source>
</evidence>
<gene>
    <name evidence="13" type="primary">prs</name>
    <name evidence="14" type="ORF">ENM30_00115</name>
    <name evidence="13" type="ORF">ENT82_00465</name>
</gene>
<dbReference type="InterPro" id="IPR029057">
    <property type="entry name" value="PRTase-like"/>
</dbReference>
<evidence type="ECO:0000256" key="3">
    <source>
        <dbReference type="ARBA" id="ARBA00022723"/>
    </source>
</evidence>
<dbReference type="GO" id="GO:0004749">
    <property type="term" value="F:ribose phosphate diphosphokinase activity"/>
    <property type="evidence" value="ECO:0007669"/>
    <property type="project" value="UniProtKB-EC"/>
</dbReference>
<dbReference type="InterPro" id="IPR005946">
    <property type="entry name" value="Rib-P_diPkinase"/>
</dbReference>
<dbReference type="PANTHER" id="PTHR10210:SF32">
    <property type="entry name" value="RIBOSE-PHOSPHATE PYROPHOSPHOKINASE 2"/>
    <property type="match status" value="1"/>
</dbReference>
<dbReference type="AlphaFoldDB" id="A0A7C4I6X7"/>
<dbReference type="Pfam" id="PF00156">
    <property type="entry name" value="Pribosyltran"/>
    <property type="match status" value="1"/>
</dbReference>
<evidence type="ECO:0000259" key="11">
    <source>
        <dbReference type="Pfam" id="PF00156"/>
    </source>
</evidence>
<organism evidence="13">
    <name type="scientific">Caldiarchaeum subterraneum</name>
    <dbReference type="NCBI Taxonomy" id="311458"/>
    <lineage>
        <taxon>Archaea</taxon>
        <taxon>Nitrososphaerota</taxon>
        <taxon>Candidatus Caldarchaeales</taxon>
        <taxon>Candidatus Caldarchaeaceae</taxon>
        <taxon>Candidatus Caldarchaeum</taxon>
    </lineage>
</organism>
<keyword evidence="5" id="KW-0547">Nucleotide-binding</keyword>
<accession>A0A7C4I6X7</accession>
<dbReference type="InterPro" id="IPR000836">
    <property type="entry name" value="PRTase_dom"/>
</dbReference>
<proteinExistence type="inferred from homology"/>
<comment type="catalytic activity">
    <reaction evidence="9">
        <text>D-ribose 5-phosphate + ATP = 5-phospho-alpha-D-ribose 1-diphosphate + AMP + H(+)</text>
        <dbReference type="Rhea" id="RHEA:15609"/>
        <dbReference type="ChEBI" id="CHEBI:15378"/>
        <dbReference type="ChEBI" id="CHEBI:30616"/>
        <dbReference type="ChEBI" id="CHEBI:58017"/>
        <dbReference type="ChEBI" id="CHEBI:78346"/>
        <dbReference type="ChEBI" id="CHEBI:456215"/>
        <dbReference type="EC" id="2.7.6.1"/>
    </reaction>
</comment>
<dbReference type="GO" id="GO:0005524">
    <property type="term" value="F:ATP binding"/>
    <property type="evidence" value="ECO:0007669"/>
    <property type="project" value="UniProtKB-KW"/>
</dbReference>
<evidence type="ECO:0000313" key="13">
    <source>
        <dbReference type="EMBL" id="HGN89592.1"/>
    </source>
</evidence>
<evidence type="ECO:0000256" key="4">
    <source>
        <dbReference type="ARBA" id="ARBA00022727"/>
    </source>
</evidence>
<keyword evidence="7" id="KW-0067">ATP-binding</keyword>
<keyword evidence="6 13" id="KW-0418">Kinase</keyword>
<dbReference type="EMBL" id="DRXG01000002">
    <property type="protein sequence ID" value="HHN51697.1"/>
    <property type="molecule type" value="Genomic_DNA"/>
</dbReference>
<dbReference type="Gene3D" id="3.40.50.2020">
    <property type="match status" value="2"/>
</dbReference>
<evidence type="ECO:0000256" key="5">
    <source>
        <dbReference type="ARBA" id="ARBA00022741"/>
    </source>
</evidence>
<evidence type="ECO:0000256" key="2">
    <source>
        <dbReference type="ARBA" id="ARBA00022679"/>
    </source>
</evidence>
<evidence type="ECO:0000256" key="10">
    <source>
        <dbReference type="RuleBase" id="RU004324"/>
    </source>
</evidence>
<keyword evidence="3" id="KW-0479">Metal-binding</keyword>
<evidence type="ECO:0000256" key="7">
    <source>
        <dbReference type="ARBA" id="ARBA00022840"/>
    </source>
</evidence>
<feature type="domain" description="Phosphoribosyltransferase" evidence="11">
    <location>
        <begin position="154"/>
        <end position="253"/>
    </location>
</feature>
<keyword evidence="4 10" id="KW-0545">Nucleotide biosynthesis</keyword>
<evidence type="ECO:0000256" key="1">
    <source>
        <dbReference type="ARBA" id="ARBA00013247"/>
    </source>
</evidence>
<comment type="caution">
    <text evidence="13">The sequence shown here is derived from an EMBL/GenBank/DDBJ whole genome shotgun (WGS) entry which is preliminary data.</text>
</comment>
<keyword evidence="2 13" id="KW-0808">Transferase</keyword>
<name>A0A7C4I6X7_CALS0</name>
<protein>
    <recommendedName>
        <fullName evidence="1">ribose-phosphate diphosphokinase</fullName>
        <ecNumber evidence="1">2.7.6.1</ecNumber>
    </recommendedName>
</protein>
<evidence type="ECO:0000256" key="9">
    <source>
        <dbReference type="ARBA" id="ARBA00049535"/>
    </source>
</evidence>
<dbReference type="EC" id="2.7.6.1" evidence="1"/>
<dbReference type="PANTHER" id="PTHR10210">
    <property type="entry name" value="RIBOSE-PHOSPHATE DIPHOSPHOKINASE FAMILY MEMBER"/>
    <property type="match status" value="1"/>
</dbReference>
<keyword evidence="8" id="KW-0460">Magnesium</keyword>
<dbReference type="InterPro" id="IPR029099">
    <property type="entry name" value="Pribosyltran_N"/>
</dbReference>
<dbReference type="GO" id="GO:0006015">
    <property type="term" value="P:5-phosphoribose 1-diphosphate biosynthetic process"/>
    <property type="evidence" value="ECO:0007669"/>
    <property type="project" value="TreeGrafter"/>
</dbReference>
<dbReference type="NCBIfam" id="TIGR01251">
    <property type="entry name" value="ribP_PPkin"/>
    <property type="match status" value="1"/>
</dbReference>
<dbReference type="GO" id="GO:0000287">
    <property type="term" value="F:magnesium ion binding"/>
    <property type="evidence" value="ECO:0007669"/>
    <property type="project" value="InterPro"/>
</dbReference>
<dbReference type="GO" id="GO:0002189">
    <property type="term" value="C:ribose phosphate diphosphokinase complex"/>
    <property type="evidence" value="ECO:0007669"/>
    <property type="project" value="TreeGrafter"/>
</dbReference>
<dbReference type="GO" id="GO:0005737">
    <property type="term" value="C:cytoplasm"/>
    <property type="evidence" value="ECO:0007669"/>
    <property type="project" value="TreeGrafter"/>
</dbReference>
<evidence type="ECO:0000313" key="14">
    <source>
        <dbReference type="EMBL" id="HHN51697.1"/>
    </source>
</evidence>
<dbReference type="SUPFAM" id="SSF53271">
    <property type="entry name" value="PRTase-like"/>
    <property type="match status" value="2"/>
</dbReference>
<dbReference type="Pfam" id="PF13793">
    <property type="entry name" value="Pribosyltran_N"/>
    <property type="match status" value="1"/>
</dbReference>
<evidence type="ECO:0000259" key="12">
    <source>
        <dbReference type="Pfam" id="PF13793"/>
    </source>
</evidence>
<dbReference type="CDD" id="cd06223">
    <property type="entry name" value="PRTases_typeI"/>
    <property type="match status" value="1"/>
</dbReference>
<reference evidence="13" key="1">
    <citation type="journal article" date="2020" name="mSystems">
        <title>Genome- and Community-Level Interaction Insights into Carbon Utilization and Element Cycling Functions of Hydrothermarchaeota in Hydrothermal Sediment.</title>
        <authorList>
            <person name="Zhou Z."/>
            <person name="Liu Y."/>
            <person name="Xu W."/>
            <person name="Pan J."/>
            <person name="Luo Z.H."/>
            <person name="Li M."/>
        </authorList>
    </citation>
    <scope>NUCLEOTIDE SEQUENCE [LARGE SCALE GENOMIC DNA]</scope>
    <source>
        <strain evidence="14">SpSt-1073</strain>
        <strain evidence="13">SpSt-613</strain>
    </source>
</reference>
<evidence type="ECO:0000256" key="8">
    <source>
        <dbReference type="ARBA" id="ARBA00022842"/>
    </source>
</evidence>
<dbReference type="GO" id="GO:0006164">
    <property type="term" value="P:purine nucleotide biosynthetic process"/>
    <property type="evidence" value="ECO:0007669"/>
    <property type="project" value="TreeGrafter"/>
</dbReference>